<dbReference type="STRING" id="307507.A0A2V0NM35"/>
<evidence type="ECO:0000256" key="2">
    <source>
        <dbReference type="ARBA" id="ARBA00022540"/>
    </source>
</evidence>
<keyword evidence="2 5" id="KW-0396">Initiation factor</keyword>
<accession>A0A2V0NM35</accession>
<dbReference type="GO" id="GO:0003743">
    <property type="term" value="F:translation initiation factor activity"/>
    <property type="evidence" value="ECO:0007669"/>
    <property type="project" value="UniProtKB-KW"/>
</dbReference>
<dbReference type="EMBL" id="BDRX01000001">
    <property type="protein sequence ID" value="GBF87442.1"/>
    <property type="molecule type" value="Genomic_DNA"/>
</dbReference>
<keyword evidence="3" id="KW-0648">Protein biosynthesis</keyword>
<comment type="caution">
    <text evidence="5">The sequence shown here is derived from an EMBL/GenBank/DDBJ whole genome shotgun (WGS) entry which is preliminary data.</text>
</comment>
<proteinExistence type="predicted"/>
<dbReference type="Pfam" id="PF08597">
    <property type="entry name" value="eIF3_subunit"/>
    <property type="match status" value="1"/>
</dbReference>
<feature type="compositionally biased region" description="Low complexity" evidence="4">
    <location>
        <begin position="21"/>
        <end position="39"/>
    </location>
</feature>
<dbReference type="InParanoid" id="A0A2V0NM35"/>
<dbReference type="GO" id="GO:0005852">
    <property type="term" value="C:eukaryotic translation initiation factor 3 complex"/>
    <property type="evidence" value="ECO:0007669"/>
    <property type="project" value="InterPro"/>
</dbReference>
<feature type="region of interest" description="Disordered" evidence="4">
    <location>
        <begin position="1"/>
        <end position="78"/>
    </location>
</feature>
<dbReference type="Gene3D" id="1.10.246.60">
    <property type="entry name" value="Eukaryotic translation initiation factor 3 like domains"/>
    <property type="match status" value="1"/>
</dbReference>
<evidence type="ECO:0000313" key="5">
    <source>
        <dbReference type="EMBL" id="GBF87442.1"/>
    </source>
</evidence>
<dbReference type="PANTHER" id="PTHR21681:SF0">
    <property type="entry name" value="EUKARYOTIC TRANSLATION INITIATION FACTOR 3 SUBUNIT J"/>
    <property type="match status" value="1"/>
</dbReference>
<dbReference type="PANTHER" id="PTHR21681">
    <property type="entry name" value="EUKARYOTIC TRANSLATION INITIATION FACTOR 3 SUBUNIT J"/>
    <property type="match status" value="1"/>
</dbReference>
<gene>
    <name evidence="5" type="ORF">Rsub_00153</name>
</gene>
<protein>
    <submittedName>
        <fullName evidence="5">Eukaryotic translation initiation factor 3 subunit J-like protein</fullName>
    </submittedName>
</protein>
<dbReference type="AlphaFoldDB" id="A0A2V0NM35"/>
<evidence type="ECO:0000256" key="1">
    <source>
        <dbReference type="ARBA" id="ARBA00022490"/>
    </source>
</evidence>
<dbReference type="InterPro" id="IPR023194">
    <property type="entry name" value="eIF3-like_dom_sf"/>
</dbReference>
<dbReference type="FunCoup" id="A0A2V0NM35">
    <property type="interactions" value="2037"/>
</dbReference>
<name>A0A2V0NM35_9CHLO</name>
<reference evidence="5 6" key="1">
    <citation type="journal article" date="2018" name="Sci. Rep.">
        <title>Raphidocelis subcapitata (=Pseudokirchneriella subcapitata) provides an insight into genome evolution and environmental adaptations in the Sphaeropleales.</title>
        <authorList>
            <person name="Suzuki S."/>
            <person name="Yamaguchi H."/>
            <person name="Nakajima N."/>
            <person name="Kawachi M."/>
        </authorList>
    </citation>
    <scope>NUCLEOTIDE SEQUENCE [LARGE SCALE GENOMIC DNA]</scope>
    <source>
        <strain evidence="5 6">NIES-35</strain>
    </source>
</reference>
<dbReference type="OrthoDB" id="20381at2759"/>
<organism evidence="5 6">
    <name type="scientific">Raphidocelis subcapitata</name>
    <dbReference type="NCBI Taxonomy" id="307507"/>
    <lineage>
        <taxon>Eukaryota</taxon>
        <taxon>Viridiplantae</taxon>
        <taxon>Chlorophyta</taxon>
        <taxon>core chlorophytes</taxon>
        <taxon>Chlorophyceae</taxon>
        <taxon>CS clade</taxon>
        <taxon>Sphaeropleales</taxon>
        <taxon>Selenastraceae</taxon>
        <taxon>Raphidocelis</taxon>
    </lineage>
</organism>
<sequence length="228" mass="24881">MADDWEQEDWEKEDFTPVLPGGPVAAVAAAAADKPAAEPAFEDEDAEPEPASAKEHSIKPQPKKKVEKKYTKGEVVEEPLDDPVAEKLRRQRLEEEADFRAARDLFDGASGGKSIDDLLPKTLKDFEHYAEQLAGRYVLPHAANKNYKGLLKAVIRLAMEPLSVDEAKEVETAVAGVRAEKVKAQQAAQAAKKGGNKKTLNVGKSLSAGLDDYVYQTAAAPDDDYDFM</sequence>
<evidence type="ECO:0000313" key="6">
    <source>
        <dbReference type="Proteomes" id="UP000247498"/>
    </source>
</evidence>
<dbReference type="InterPro" id="IPR013906">
    <property type="entry name" value="eIF3j"/>
</dbReference>
<keyword evidence="1" id="KW-0963">Cytoplasm</keyword>
<evidence type="ECO:0000256" key="4">
    <source>
        <dbReference type="SAM" id="MobiDB-lite"/>
    </source>
</evidence>
<feature type="compositionally biased region" description="Acidic residues" evidence="4">
    <location>
        <begin position="1"/>
        <end position="12"/>
    </location>
</feature>
<keyword evidence="6" id="KW-1185">Reference proteome</keyword>
<evidence type="ECO:0000256" key="3">
    <source>
        <dbReference type="ARBA" id="ARBA00022917"/>
    </source>
</evidence>
<dbReference type="Proteomes" id="UP000247498">
    <property type="component" value="Unassembled WGS sequence"/>
</dbReference>